<keyword evidence="4" id="KW-1185">Reference proteome</keyword>
<reference evidence="3 4" key="1">
    <citation type="submission" date="2019-09" db="EMBL/GenBank/DDBJ databases">
        <authorList>
            <person name="Feng G."/>
        </authorList>
    </citation>
    <scope>NUCLEOTIDE SEQUENCE [LARGE SCALE GENOMIC DNA]</scope>
    <source>
        <strain evidence="2 3">KACC 19283</strain>
        <strain evidence="1 4">KACC 19284</strain>
    </source>
</reference>
<dbReference type="Proteomes" id="UP000326364">
    <property type="component" value="Unassembled WGS sequence"/>
</dbReference>
<gene>
    <name evidence="2" type="ORF">F4U95_03470</name>
    <name evidence="1" type="ORF">F4U96_03470</name>
</gene>
<dbReference type="NCBIfam" id="TIGR01634">
    <property type="entry name" value="tail_P2_I"/>
    <property type="match status" value="1"/>
</dbReference>
<dbReference type="EMBL" id="VYQA01000002">
    <property type="protein sequence ID" value="KAA9033062.1"/>
    <property type="molecule type" value="Genomic_DNA"/>
</dbReference>
<evidence type="ECO:0000313" key="1">
    <source>
        <dbReference type="EMBL" id="KAA9020736.1"/>
    </source>
</evidence>
<proteinExistence type="predicted"/>
<name>A0A5J5I8G0_9SPHN</name>
<dbReference type="AlphaFoldDB" id="A0A5J5I8G0"/>
<dbReference type="InterPro" id="IPR006521">
    <property type="entry name" value="Tail_protein_I"/>
</dbReference>
<dbReference type="Pfam" id="PF09684">
    <property type="entry name" value="Tail_P2_I"/>
    <property type="match status" value="1"/>
</dbReference>
<dbReference type="EMBL" id="VYQB01000002">
    <property type="protein sequence ID" value="KAA9020736.1"/>
    <property type="molecule type" value="Genomic_DNA"/>
</dbReference>
<sequence length="214" mass="24068">MTYPTLLPPSSTELEKALEQVAFGLTDLATPVRDIWSPTTCPIALLPWLAWGLSVDVWDSNWTEATKRAAVADAIAFQRRKGTPASLRTVLDRFDPLIGLVEWFEDRDALDPYTFRLELPLLSQSDVVYDEKLVEQILRDIAQVKPVRAHMQAVFRLKADAEAWLLSAAQLLGLDRMEAQADRASALDPEWLNYLTTEEGEPLLAEAGQFMEVQ</sequence>
<evidence type="ECO:0000313" key="4">
    <source>
        <dbReference type="Proteomes" id="UP000326364"/>
    </source>
</evidence>
<comment type="caution">
    <text evidence="2">The sequence shown here is derived from an EMBL/GenBank/DDBJ whole genome shotgun (WGS) entry which is preliminary data.</text>
</comment>
<dbReference type="Proteomes" id="UP000325933">
    <property type="component" value="Unassembled WGS sequence"/>
</dbReference>
<evidence type="ECO:0000313" key="3">
    <source>
        <dbReference type="Proteomes" id="UP000325933"/>
    </source>
</evidence>
<evidence type="ECO:0000313" key="2">
    <source>
        <dbReference type="EMBL" id="KAA9033062.1"/>
    </source>
</evidence>
<protein>
    <submittedName>
        <fullName evidence="2">Phage tail protein I</fullName>
    </submittedName>
</protein>
<dbReference type="RefSeq" id="WP_150424579.1">
    <property type="nucleotide sequence ID" value="NZ_VYQA01000002.1"/>
</dbReference>
<organism evidence="2 3">
    <name type="scientific">Sphingobium limneticum</name>
    <dbReference type="NCBI Taxonomy" id="1007511"/>
    <lineage>
        <taxon>Bacteria</taxon>
        <taxon>Pseudomonadati</taxon>
        <taxon>Pseudomonadota</taxon>
        <taxon>Alphaproteobacteria</taxon>
        <taxon>Sphingomonadales</taxon>
        <taxon>Sphingomonadaceae</taxon>
        <taxon>Sphingobium</taxon>
    </lineage>
</organism>
<accession>A0A5J5I8G0</accession>